<dbReference type="SFLD" id="SFLDG01386">
    <property type="entry name" value="main_SPASM_domain-containing"/>
    <property type="match status" value="1"/>
</dbReference>
<dbReference type="EMBL" id="GEDV01004017">
    <property type="protein sequence ID" value="JAP84540.1"/>
    <property type="molecule type" value="Transcribed_RNA"/>
</dbReference>
<feature type="domain" description="Radical SAM core" evidence="21">
    <location>
        <begin position="51"/>
        <end position="273"/>
    </location>
</feature>
<protein>
    <recommendedName>
        <fullName evidence="8">Molybdenum cofactor biosynthesis protein 1</fullName>
        <ecNumber evidence="6">4.1.99.22</ecNumber>
        <ecNumber evidence="7">4.6.1.17</ecNumber>
    </recommendedName>
</protein>
<keyword evidence="12" id="KW-0547">Nucleotide-binding</keyword>
<dbReference type="InterPro" id="IPR040064">
    <property type="entry name" value="MoaA-like"/>
</dbReference>
<evidence type="ECO:0000256" key="17">
    <source>
        <dbReference type="ARBA" id="ARBA00023239"/>
    </source>
</evidence>
<evidence type="ECO:0000256" key="12">
    <source>
        <dbReference type="ARBA" id="ARBA00022741"/>
    </source>
</evidence>
<dbReference type="InterPro" id="IPR007197">
    <property type="entry name" value="rSAM"/>
</dbReference>
<evidence type="ECO:0000256" key="9">
    <source>
        <dbReference type="ARBA" id="ARBA00022485"/>
    </source>
</evidence>
<keyword evidence="10" id="KW-0949">S-adenosyl-L-methionine</keyword>
<dbReference type="AlphaFoldDB" id="A0A131Z1B2"/>
<accession>A0A131Z1B2</accession>
<dbReference type="GO" id="GO:0005525">
    <property type="term" value="F:GTP binding"/>
    <property type="evidence" value="ECO:0007669"/>
    <property type="project" value="UniProtKB-KW"/>
</dbReference>
<comment type="catalytic activity">
    <reaction evidence="18">
        <text>GTP + AH2 + S-adenosyl-L-methionine = (8S)-3',8-cyclo-7,8-dihydroguanosine 5'-triphosphate + 5'-deoxyadenosine + L-methionine + A + H(+)</text>
        <dbReference type="Rhea" id="RHEA:49576"/>
        <dbReference type="ChEBI" id="CHEBI:13193"/>
        <dbReference type="ChEBI" id="CHEBI:15378"/>
        <dbReference type="ChEBI" id="CHEBI:17319"/>
        <dbReference type="ChEBI" id="CHEBI:17499"/>
        <dbReference type="ChEBI" id="CHEBI:37565"/>
        <dbReference type="ChEBI" id="CHEBI:57844"/>
        <dbReference type="ChEBI" id="CHEBI:59789"/>
        <dbReference type="ChEBI" id="CHEBI:131766"/>
        <dbReference type="EC" id="4.1.99.22"/>
    </reaction>
</comment>
<dbReference type="GO" id="GO:0051539">
    <property type="term" value="F:4 iron, 4 sulfur cluster binding"/>
    <property type="evidence" value="ECO:0007669"/>
    <property type="project" value="UniProtKB-KW"/>
</dbReference>
<dbReference type="InterPro" id="IPR013483">
    <property type="entry name" value="MoaA"/>
</dbReference>
<dbReference type="InterPro" id="IPR010505">
    <property type="entry name" value="MoaA_twitch"/>
</dbReference>
<evidence type="ECO:0000256" key="5">
    <source>
        <dbReference type="ARBA" id="ARBA00009862"/>
    </source>
</evidence>
<evidence type="ECO:0000256" key="14">
    <source>
        <dbReference type="ARBA" id="ARBA00023014"/>
    </source>
</evidence>
<evidence type="ECO:0000256" key="19">
    <source>
        <dbReference type="ARBA" id="ARBA00054222"/>
    </source>
</evidence>
<dbReference type="CDD" id="cd21117">
    <property type="entry name" value="Twitch_MoaA"/>
    <property type="match status" value="1"/>
</dbReference>
<evidence type="ECO:0000256" key="15">
    <source>
        <dbReference type="ARBA" id="ARBA00023134"/>
    </source>
</evidence>
<evidence type="ECO:0000256" key="18">
    <source>
        <dbReference type="ARBA" id="ARBA00048697"/>
    </source>
</evidence>
<dbReference type="Pfam" id="PF06463">
    <property type="entry name" value="Mob_synth_C"/>
    <property type="match status" value="1"/>
</dbReference>
<evidence type="ECO:0000259" key="21">
    <source>
        <dbReference type="PROSITE" id="PS51918"/>
    </source>
</evidence>
<evidence type="ECO:0000256" key="8">
    <source>
        <dbReference type="ARBA" id="ARBA00015273"/>
    </source>
</evidence>
<dbReference type="Gene3D" id="3.20.20.70">
    <property type="entry name" value="Aldolase class I"/>
    <property type="match status" value="1"/>
</dbReference>
<dbReference type="Pfam" id="PF04055">
    <property type="entry name" value="Radical_SAM"/>
    <property type="match status" value="1"/>
</dbReference>
<comment type="similarity">
    <text evidence="5">In the N-terminal section; belongs to the radical SAM superfamily. MoaA family.</text>
</comment>
<evidence type="ECO:0000256" key="7">
    <source>
        <dbReference type="ARBA" id="ARBA00012575"/>
    </source>
</evidence>
<keyword evidence="13" id="KW-0408">Iron</keyword>
<dbReference type="GO" id="GO:0046872">
    <property type="term" value="F:metal ion binding"/>
    <property type="evidence" value="ECO:0007669"/>
    <property type="project" value="UniProtKB-KW"/>
</dbReference>
<comment type="pathway">
    <text evidence="3">Cofactor biosynthesis; molybdopterin biosynthesis.</text>
</comment>
<dbReference type="PROSITE" id="PS51918">
    <property type="entry name" value="RADICAL_SAM"/>
    <property type="match status" value="1"/>
</dbReference>
<evidence type="ECO:0000256" key="20">
    <source>
        <dbReference type="ARBA" id="ARBA00063038"/>
    </source>
</evidence>
<reference evidence="22" key="1">
    <citation type="journal article" date="2016" name="Ticks Tick Borne Dis.">
        <title>De novo assembly and annotation of the salivary gland transcriptome of Rhipicephalus appendiculatus male and female ticks during blood feeding.</title>
        <authorList>
            <person name="de Castro M.H."/>
            <person name="de Klerk D."/>
            <person name="Pienaar R."/>
            <person name="Latif A.A."/>
            <person name="Rees D.J."/>
            <person name="Mans B.J."/>
        </authorList>
    </citation>
    <scope>NUCLEOTIDE SEQUENCE</scope>
    <source>
        <tissue evidence="22">Salivary glands</tissue>
    </source>
</reference>
<comment type="subunit">
    <text evidence="20">Isoform MOCS1A and isoform MOCS1B probably form a heterooligomer.</text>
</comment>
<sequence length="372" mass="41480">MLLRTSLLHRVSPALRALHPMARAIQHSVDRNDTTGLVRNDRDGAGVLVDTFGRKHTYLRISLTEKCSLRCVYCMPEEGVPLTPNEKLLTSEEIVQLASLFVTFGVNKIRLTGGEPLVRKDAVNIIESLAKIPELAVLGITTNGLVLSKKIPDLRNAGLTHVNISLDTLVPEKFEFLARRKGWHVVRKSIDDALAAGFDSVKVNCVVMKGINEDELVHFVKLTESNNLEVRFIEYMPFDGNKWSRQKLVPFEHMLSAIKKEWPTLERHEDGPNHTSKLFKVPGWTGKIGFITSMTDHFCGTCNRIRITADGNLKVCLFGDHEVSLRDALRGKASSDELLSIIGSAVLRKKFSHAGMDKLSTLKNRPMILIGG</sequence>
<evidence type="ECO:0000256" key="11">
    <source>
        <dbReference type="ARBA" id="ARBA00022723"/>
    </source>
</evidence>
<dbReference type="NCBIfam" id="TIGR02666">
    <property type="entry name" value="moaA"/>
    <property type="match status" value="1"/>
</dbReference>
<evidence type="ECO:0000256" key="13">
    <source>
        <dbReference type="ARBA" id="ARBA00023004"/>
    </source>
</evidence>
<dbReference type="InterPro" id="IPR050105">
    <property type="entry name" value="MoCo_biosynth_MoaA/MoaC"/>
</dbReference>
<dbReference type="CDD" id="cd01335">
    <property type="entry name" value="Radical_SAM"/>
    <property type="match status" value="1"/>
</dbReference>
<dbReference type="HAMAP" id="MF_01225_B">
    <property type="entry name" value="MoaA_B"/>
    <property type="match status" value="1"/>
</dbReference>
<name>A0A131Z1B2_RHIAP</name>
<keyword evidence="15" id="KW-0342">GTP-binding</keyword>
<dbReference type="PANTHER" id="PTHR22960:SF0">
    <property type="entry name" value="MOLYBDENUM COFACTOR BIOSYNTHESIS PROTEIN 1"/>
    <property type="match status" value="1"/>
</dbReference>
<evidence type="ECO:0000313" key="22">
    <source>
        <dbReference type="EMBL" id="JAP84540.1"/>
    </source>
</evidence>
<comment type="catalytic activity">
    <reaction evidence="1">
        <text>(8S)-3',8-cyclo-7,8-dihydroguanosine 5'-triphosphate = cyclic pyranopterin phosphate + diphosphate</text>
        <dbReference type="Rhea" id="RHEA:49580"/>
        <dbReference type="ChEBI" id="CHEBI:33019"/>
        <dbReference type="ChEBI" id="CHEBI:59648"/>
        <dbReference type="ChEBI" id="CHEBI:131766"/>
        <dbReference type="EC" id="4.6.1.17"/>
    </reaction>
</comment>
<comment type="function">
    <text evidence="19">Isoform MOCS1A and isoform MOCS1B probably form a complex that catalyzes the conversion of 5'-GTP to cyclic pyranopterin monophosphate (cPMP). MOCS1A catalyzes the cyclization of GTP to (8S)-3',8-cyclo-7,8-dihydroguanosine 5'-triphosphate and MOCS1B catalyzes the subsequent conversion of (8S)-3',8-cyclo-7,8-dihydroguanosine 5'-triphosphate to cPMP.</text>
</comment>
<dbReference type="PANTHER" id="PTHR22960">
    <property type="entry name" value="MOLYBDOPTERIN COFACTOR SYNTHESIS PROTEIN A"/>
    <property type="match status" value="1"/>
</dbReference>
<organism evidence="22">
    <name type="scientific">Rhipicephalus appendiculatus</name>
    <name type="common">Brown ear tick</name>
    <dbReference type="NCBI Taxonomy" id="34631"/>
    <lineage>
        <taxon>Eukaryota</taxon>
        <taxon>Metazoa</taxon>
        <taxon>Ecdysozoa</taxon>
        <taxon>Arthropoda</taxon>
        <taxon>Chelicerata</taxon>
        <taxon>Arachnida</taxon>
        <taxon>Acari</taxon>
        <taxon>Parasitiformes</taxon>
        <taxon>Ixodida</taxon>
        <taxon>Ixodoidea</taxon>
        <taxon>Ixodidae</taxon>
        <taxon>Rhipicephalinae</taxon>
        <taxon>Rhipicephalus</taxon>
        <taxon>Rhipicephalus</taxon>
    </lineage>
</organism>
<dbReference type="FunFam" id="3.20.20.70:FF:000117">
    <property type="entry name" value="molybdenum cofactor biosynthesis protein 1"/>
    <property type="match status" value="1"/>
</dbReference>
<dbReference type="GO" id="GO:0006777">
    <property type="term" value="P:Mo-molybdopterin cofactor biosynthetic process"/>
    <property type="evidence" value="ECO:0007669"/>
    <property type="project" value="UniProtKB-KW"/>
</dbReference>
<dbReference type="SUPFAM" id="SSF102114">
    <property type="entry name" value="Radical SAM enzymes"/>
    <property type="match status" value="1"/>
</dbReference>
<evidence type="ECO:0000256" key="3">
    <source>
        <dbReference type="ARBA" id="ARBA00005046"/>
    </source>
</evidence>
<evidence type="ECO:0000256" key="10">
    <source>
        <dbReference type="ARBA" id="ARBA00022691"/>
    </source>
</evidence>
<keyword evidence="17" id="KW-0456">Lyase</keyword>
<dbReference type="InterPro" id="IPR013785">
    <property type="entry name" value="Aldolase_TIM"/>
</dbReference>
<proteinExistence type="inferred from homology"/>
<evidence type="ECO:0000256" key="16">
    <source>
        <dbReference type="ARBA" id="ARBA00023150"/>
    </source>
</evidence>
<evidence type="ECO:0000256" key="1">
    <source>
        <dbReference type="ARBA" id="ARBA00001637"/>
    </source>
</evidence>
<keyword evidence="9" id="KW-0004">4Fe-4S</keyword>
<dbReference type="SFLD" id="SFLDG01067">
    <property type="entry name" value="SPASM/twitch_domain_containing"/>
    <property type="match status" value="1"/>
</dbReference>
<dbReference type="GO" id="GO:0061799">
    <property type="term" value="F:cyclic pyranopterin monophosphate synthase activity"/>
    <property type="evidence" value="ECO:0007669"/>
    <property type="project" value="UniProtKB-EC"/>
</dbReference>
<comment type="cofactor">
    <cofactor evidence="2">
        <name>[4Fe-4S] cluster</name>
        <dbReference type="ChEBI" id="CHEBI:49883"/>
    </cofactor>
</comment>
<dbReference type="InterPro" id="IPR006638">
    <property type="entry name" value="Elp3/MiaA/NifB-like_rSAM"/>
</dbReference>
<dbReference type="EC" id="4.6.1.17" evidence="7"/>
<evidence type="ECO:0000256" key="6">
    <source>
        <dbReference type="ARBA" id="ARBA00012167"/>
    </source>
</evidence>
<comment type="similarity">
    <text evidence="4">In the C-terminal section; belongs to the MoaC family.</text>
</comment>
<keyword evidence="14" id="KW-0411">Iron-sulfur</keyword>
<keyword evidence="16" id="KW-0501">Molybdenum cofactor biosynthesis</keyword>
<dbReference type="EC" id="4.1.99.22" evidence="6"/>
<dbReference type="SMART" id="SM00729">
    <property type="entry name" value="Elp3"/>
    <property type="match status" value="1"/>
</dbReference>
<evidence type="ECO:0000256" key="4">
    <source>
        <dbReference type="ARBA" id="ARBA00008484"/>
    </source>
</evidence>
<evidence type="ECO:0000256" key="2">
    <source>
        <dbReference type="ARBA" id="ARBA00001966"/>
    </source>
</evidence>
<keyword evidence="11" id="KW-0479">Metal-binding</keyword>
<dbReference type="SFLD" id="SFLDG01383">
    <property type="entry name" value="cyclic_pyranopterin_phosphate"/>
    <property type="match status" value="1"/>
</dbReference>
<dbReference type="SFLD" id="SFLDS00029">
    <property type="entry name" value="Radical_SAM"/>
    <property type="match status" value="1"/>
</dbReference>
<dbReference type="GO" id="GO:0061798">
    <property type="term" value="F:GTP 3',8'-cyclase activity"/>
    <property type="evidence" value="ECO:0007669"/>
    <property type="project" value="UniProtKB-EC"/>
</dbReference>
<dbReference type="InterPro" id="IPR058240">
    <property type="entry name" value="rSAM_sf"/>
</dbReference>